<comment type="caution">
    <text evidence="3">The sequence shown here is derived from an EMBL/GenBank/DDBJ whole genome shotgun (WGS) entry which is preliminary data.</text>
</comment>
<sequence>MTTALQRPELAAGTWVVDPVHSAVSFTVRHLGLAGVRGAFGQFSGEITVGDDPLAASVRAEIAIASVTTLNEMRDGHLLSPDFFDAEAHPTVVFASTGVKQVAGDEYVLSGDLTLRGVTKSVELTLAYNGTQTDPQSGAEKAGFSAVANILRSDFGVGPQMSLPSGALAIADKVRIELEIQAALAG</sequence>
<dbReference type="SMART" id="SM00867">
    <property type="entry name" value="YceI"/>
    <property type="match status" value="1"/>
</dbReference>
<dbReference type="SUPFAM" id="SSF101874">
    <property type="entry name" value="YceI-like"/>
    <property type="match status" value="1"/>
</dbReference>
<dbReference type="InterPro" id="IPR007372">
    <property type="entry name" value="Lipid/polyisoprenoid-bd_YceI"/>
</dbReference>
<accession>A0ABP9H0V2</accession>
<dbReference type="RefSeq" id="WP_345675054.1">
    <property type="nucleotide sequence ID" value="NZ_BAABHS010000006.1"/>
</dbReference>
<name>A0ABP9H0V2_9ACTN</name>
<comment type="similarity">
    <text evidence="1">Belongs to the UPF0312 family.</text>
</comment>
<evidence type="ECO:0000256" key="1">
    <source>
        <dbReference type="ARBA" id="ARBA00008812"/>
    </source>
</evidence>
<dbReference type="PANTHER" id="PTHR34406:SF1">
    <property type="entry name" value="PROTEIN YCEI"/>
    <property type="match status" value="1"/>
</dbReference>
<dbReference type="InterPro" id="IPR036761">
    <property type="entry name" value="TTHA0802/YceI-like_sf"/>
</dbReference>
<evidence type="ECO:0000259" key="2">
    <source>
        <dbReference type="SMART" id="SM00867"/>
    </source>
</evidence>
<proteinExistence type="inferred from homology"/>
<organism evidence="3 4">
    <name type="scientific">Yinghuangia aomiensis</name>
    <dbReference type="NCBI Taxonomy" id="676205"/>
    <lineage>
        <taxon>Bacteria</taxon>
        <taxon>Bacillati</taxon>
        <taxon>Actinomycetota</taxon>
        <taxon>Actinomycetes</taxon>
        <taxon>Kitasatosporales</taxon>
        <taxon>Streptomycetaceae</taxon>
        <taxon>Yinghuangia</taxon>
    </lineage>
</organism>
<dbReference type="PANTHER" id="PTHR34406">
    <property type="entry name" value="PROTEIN YCEI"/>
    <property type="match status" value="1"/>
</dbReference>
<dbReference type="EMBL" id="BAABHS010000006">
    <property type="protein sequence ID" value="GAA4958005.1"/>
    <property type="molecule type" value="Genomic_DNA"/>
</dbReference>
<protein>
    <submittedName>
        <fullName evidence="3">YceI family protein</fullName>
    </submittedName>
</protein>
<dbReference type="Proteomes" id="UP001500466">
    <property type="component" value="Unassembled WGS sequence"/>
</dbReference>
<gene>
    <name evidence="3" type="ORF">GCM10023205_20630</name>
</gene>
<feature type="domain" description="Lipid/polyisoprenoid-binding YceI-like" evidence="2">
    <location>
        <begin position="14"/>
        <end position="183"/>
    </location>
</feature>
<evidence type="ECO:0000313" key="3">
    <source>
        <dbReference type="EMBL" id="GAA4958005.1"/>
    </source>
</evidence>
<reference evidence="4" key="1">
    <citation type="journal article" date="2019" name="Int. J. Syst. Evol. Microbiol.">
        <title>The Global Catalogue of Microorganisms (GCM) 10K type strain sequencing project: providing services to taxonomists for standard genome sequencing and annotation.</title>
        <authorList>
            <consortium name="The Broad Institute Genomics Platform"/>
            <consortium name="The Broad Institute Genome Sequencing Center for Infectious Disease"/>
            <person name="Wu L."/>
            <person name="Ma J."/>
        </authorList>
    </citation>
    <scope>NUCLEOTIDE SEQUENCE [LARGE SCALE GENOMIC DNA]</scope>
    <source>
        <strain evidence="4">JCM 17986</strain>
    </source>
</reference>
<dbReference type="Gene3D" id="2.40.128.110">
    <property type="entry name" value="Lipid/polyisoprenoid-binding, YceI-like"/>
    <property type="match status" value="1"/>
</dbReference>
<evidence type="ECO:0000313" key="4">
    <source>
        <dbReference type="Proteomes" id="UP001500466"/>
    </source>
</evidence>
<keyword evidence="4" id="KW-1185">Reference proteome</keyword>
<dbReference type="Pfam" id="PF04264">
    <property type="entry name" value="YceI"/>
    <property type="match status" value="1"/>
</dbReference>